<protein>
    <submittedName>
        <fullName evidence="1">Uncharacterized protein</fullName>
    </submittedName>
</protein>
<comment type="caution">
    <text evidence="1">The sequence shown here is derived from an EMBL/GenBank/DDBJ whole genome shotgun (WGS) entry which is preliminary data.</text>
</comment>
<gene>
    <name evidence="1" type="ORF">NFI95_03030</name>
</gene>
<evidence type="ECO:0000313" key="1">
    <source>
        <dbReference type="EMBL" id="MCQ8277424.1"/>
    </source>
</evidence>
<dbReference type="Proteomes" id="UP001524587">
    <property type="component" value="Unassembled WGS sequence"/>
</dbReference>
<sequence length="110" mass="12255">MPLFVIEIEGEPILVFPEETLALAQEEAATGNVTEALQEFERDGEPVWDGEAGLTVREATEAEAQHYEQGFAEASADGEISEEDRDEFAVFLIETDEDEDEDDDEEADKE</sequence>
<organism evidence="1 2">
    <name type="scientific">Endosaccharibacter trunci</name>
    <dbReference type="NCBI Taxonomy" id="2812733"/>
    <lineage>
        <taxon>Bacteria</taxon>
        <taxon>Pseudomonadati</taxon>
        <taxon>Pseudomonadota</taxon>
        <taxon>Alphaproteobacteria</taxon>
        <taxon>Acetobacterales</taxon>
        <taxon>Acetobacteraceae</taxon>
        <taxon>Endosaccharibacter</taxon>
    </lineage>
</organism>
<keyword evidence="2" id="KW-1185">Reference proteome</keyword>
<dbReference type="EMBL" id="JAMSKV010000002">
    <property type="protein sequence ID" value="MCQ8277424.1"/>
    <property type="molecule type" value="Genomic_DNA"/>
</dbReference>
<accession>A0ABT1W3I7</accession>
<proteinExistence type="predicted"/>
<name>A0ABT1W3I7_9PROT</name>
<reference evidence="1 2" key="1">
    <citation type="submission" date="2022-06" db="EMBL/GenBank/DDBJ databases">
        <title>Endosaccharibacter gen. nov., sp. nov., endophytic bacteria isolated from sugarcane.</title>
        <authorList>
            <person name="Pitiwittayakul N."/>
            <person name="Yukphan P."/>
            <person name="Charoenyingcharoen P."/>
            <person name="Tanasupawat S."/>
        </authorList>
    </citation>
    <scope>NUCLEOTIDE SEQUENCE [LARGE SCALE GENOMIC DNA]</scope>
    <source>
        <strain evidence="1 2">KSS8</strain>
    </source>
</reference>
<dbReference type="RefSeq" id="WP_422862871.1">
    <property type="nucleotide sequence ID" value="NZ_JAMSKV010000002.1"/>
</dbReference>
<evidence type="ECO:0000313" key="2">
    <source>
        <dbReference type="Proteomes" id="UP001524587"/>
    </source>
</evidence>